<organism evidence="2 3">
    <name type="scientific">Asterophora parasitica</name>
    <dbReference type="NCBI Taxonomy" id="117018"/>
    <lineage>
        <taxon>Eukaryota</taxon>
        <taxon>Fungi</taxon>
        <taxon>Dikarya</taxon>
        <taxon>Basidiomycota</taxon>
        <taxon>Agaricomycotina</taxon>
        <taxon>Agaricomycetes</taxon>
        <taxon>Agaricomycetidae</taxon>
        <taxon>Agaricales</taxon>
        <taxon>Tricholomatineae</taxon>
        <taxon>Lyophyllaceae</taxon>
        <taxon>Asterophora</taxon>
    </lineage>
</organism>
<dbReference type="EMBL" id="JABCKV010002884">
    <property type="protein sequence ID" value="KAG5636590.1"/>
    <property type="molecule type" value="Genomic_DNA"/>
</dbReference>
<dbReference type="OrthoDB" id="2994997at2759"/>
<name>A0A9P7FSQ2_9AGAR</name>
<evidence type="ECO:0000256" key="1">
    <source>
        <dbReference type="SAM" id="MobiDB-lite"/>
    </source>
</evidence>
<sequence>MPDNVDFRYPPPSLIDHIDPEHAEGYDDFFREIPDTGPQVDDIAGNEELLPELRKMLDTLTEGKAAPHWVALALKEQHESCFLDTSRVCFPNVLIAGEGKQSDSKSALVQSTVYMRQARRTQPWRRFTLGLISTRDELGLLRADAVGIEECVFAKNIGRGVIETIRLALGIMLANDSQLGKHPAFELRDAITPLIPGDDVATGAKRQRPVDDAAETGAKKSRLDATTTSISKQVPPEPQQYRYREANFINLSPLNLHAGTSAAPPSIFYVKHLIEDRGSLVGRSTRIWCVYQEDPDENLRKEHCLPSSEPVYVGPYALK</sequence>
<accession>A0A9P7FSQ2</accession>
<reference evidence="2" key="2">
    <citation type="submission" date="2021-10" db="EMBL/GenBank/DDBJ databases">
        <title>Phylogenomics reveals ancestral predisposition of the termite-cultivated fungus Termitomyces towards a domesticated lifestyle.</title>
        <authorList>
            <person name="Auxier B."/>
            <person name="Grum-Grzhimaylo A."/>
            <person name="Cardenas M.E."/>
            <person name="Lodge J.D."/>
            <person name="Laessoe T."/>
            <person name="Pedersen O."/>
            <person name="Smith M.E."/>
            <person name="Kuyper T.W."/>
            <person name="Franco-Molano E.A."/>
            <person name="Baroni T.J."/>
            <person name="Aanen D.K."/>
        </authorList>
    </citation>
    <scope>NUCLEOTIDE SEQUENCE</scope>
    <source>
        <strain evidence="2">AP01</strain>
        <tissue evidence="2">Mycelium</tissue>
    </source>
</reference>
<evidence type="ECO:0000313" key="3">
    <source>
        <dbReference type="Proteomes" id="UP000775547"/>
    </source>
</evidence>
<reference evidence="2" key="1">
    <citation type="submission" date="2020-07" db="EMBL/GenBank/DDBJ databases">
        <authorList>
            <person name="Nieuwenhuis M."/>
            <person name="Van De Peppel L.J.J."/>
        </authorList>
    </citation>
    <scope>NUCLEOTIDE SEQUENCE</scope>
    <source>
        <strain evidence="2">AP01</strain>
        <tissue evidence="2">Mycelium</tissue>
    </source>
</reference>
<dbReference type="Proteomes" id="UP000775547">
    <property type="component" value="Unassembled WGS sequence"/>
</dbReference>
<gene>
    <name evidence="2" type="ORF">DXG03_004707</name>
</gene>
<proteinExistence type="predicted"/>
<feature type="region of interest" description="Disordered" evidence="1">
    <location>
        <begin position="198"/>
        <end position="228"/>
    </location>
</feature>
<comment type="caution">
    <text evidence="2">The sequence shown here is derived from an EMBL/GenBank/DDBJ whole genome shotgun (WGS) entry which is preliminary data.</text>
</comment>
<keyword evidence="3" id="KW-1185">Reference proteome</keyword>
<dbReference type="AlphaFoldDB" id="A0A9P7FSQ2"/>
<protein>
    <submittedName>
        <fullName evidence="2">Uncharacterized protein</fullName>
    </submittedName>
</protein>
<feature type="non-terminal residue" evidence="2">
    <location>
        <position position="319"/>
    </location>
</feature>
<evidence type="ECO:0000313" key="2">
    <source>
        <dbReference type="EMBL" id="KAG5636590.1"/>
    </source>
</evidence>